<dbReference type="GO" id="GO:0030246">
    <property type="term" value="F:carbohydrate binding"/>
    <property type="evidence" value="ECO:0007669"/>
    <property type="project" value="InterPro"/>
</dbReference>
<dbReference type="Proteomes" id="UP000073816">
    <property type="component" value="Chromosome"/>
</dbReference>
<dbReference type="RefSeq" id="WP_067544109.1">
    <property type="nucleotide sequence ID" value="NZ_CP012836.1"/>
</dbReference>
<dbReference type="InterPro" id="IPR012910">
    <property type="entry name" value="Plug_dom"/>
</dbReference>
<dbReference type="KEGG" id="alm:AO498_04245"/>
<dbReference type="Gene3D" id="2.60.40.1120">
    <property type="entry name" value="Carboxypeptidase-like, regulatory domain"/>
    <property type="match status" value="1"/>
</dbReference>
<evidence type="ECO:0000256" key="1">
    <source>
        <dbReference type="SAM" id="SignalP"/>
    </source>
</evidence>
<reference evidence="3 4" key="2">
    <citation type="journal article" date="2016" name="Genome Announc.">
        <title>Complete Genome Sequence of Algoriphagus sp. Strain M8-2, Isolated from a Brackish Lake.</title>
        <authorList>
            <person name="Muraguchi Y."/>
            <person name="Kushimoto K."/>
            <person name="Ohtsubo Y."/>
            <person name="Suzuki T."/>
            <person name="Dohra H."/>
            <person name="Kimbara K."/>
            <person name="Shintani M."/>
        </authorList>
    </citation>
    <scope>NUCLEOTIDE SEQUENCE [LARGE SCALE GENOMIC DNA]</scope>
    <source>
        <strain evidence="3 4">M8-2</strain>
    </source>
</reference>
<protein>
    <recommendedName>
        <fullName evidence="2">TonB-dependent receptor plug domain-containing protein</fullName>
    </recommendedName>
</protein>
<accession>A0A142EKE9</accession>
<proteinExistence type="predicted"/>
<dbReference type="InterPro" id="IPR013784">
    <property type="entry name" value="Carb-bd-like_fold"/>
</dbReference>
<dbReference type="AlphaFoldDB" id="A0A142EKE9"/>
<feature type="chain" id="PRO_5007493993" description="TonB-dependent receptor plug domain-containing protein" evidence="1">
    <location>
        <begin position="20"/>
        <end position="875"/>
    </location>
</feature>
<keyword evidence="1" id="KW-0732">Signal</keyword>
<dbReference type="SUPFAM" id="SSF56935">
    <property type="entry name" value="Porins"/>
    <property type="match status" value="1"/>
</dbReference>
<dbReference type="InterPro" id="IPR037066">
    <property type="entry name" value="Plug_dom_sf"/>
</dbReference>
<dbReference type="Pfam" id="PF07715">
    <property type="entry name" value="Plug"/>
    <property type="match status" value="1"/>
</dbReference>
<evidence type="ECO:0000313" key="3">
    <source>
        <dbReference type="EMBL" id="AMQ55604.1"/>
    </source>
</evidence>
<reference evidence="4" key="1">
    <citation type="submission" date="2015-09" db="EMBL/GenBank/DDBJ databases">
        <title>Complete sequence of Algoriphagus sp. M8-2.</title>
        <authorList>
            <person name="Shintani M."/>
        </authorList>
    </citation>
    <scope>NUCLEOTIDE SEQUENCE [LARGE SCALE GENOMIC DNA]</scope>
    <source>
        <strain evidence="4">M8-2</strain>
    </source>
</reference>
<organism evidence="3 4">
    <name type="scientific">Algoriphagus sanaruensis</name>
    <dbReference type="NCBI Taxonomy" id="1727163"/>
    <lineage>
        <taxon>Bacteria</taxon>
        <taxon>Pseudomonadati</taxon>
        <taxon>Bacteroidota</taxon>
        <taxon>Cytophagia</taxon>
        <taxon>Cytophagales</taxon>
        <taxon>Cyclobacteriaceae</taxon>
        <taxon>Algoriphagus</taxon>
    </lineage>
</organism>
<sequence length="875" mass="97320">MRSFALLVHILFLPLFVHAQSAEIRGKISATHPENPLPEVHIFIPGTTFQSFSDSSGNFLLSGIPDGKWAIQARLSGYQVFSDSILVKPNETPSLTIKLPKKTKTSISESSISKSKREKLTETFLAKVAIEPIDEVAILNPDSLVFSTENKSTRTSARGPIFISNPQTGYLVTVYFDPFELETSEVIGLTYTYFELPDTNLDPEIRKKVRLDRYENSPASFLAQLMEGKSTKFDQDLQPKISFAPNPGDYLLEFSNPFYVTLPNGKKAGLAYKGTSLGVKLNGSPSNLNEVAFEGHWTNSNPVSSLPSNFNGDRLVRLANVEKDPEFMEERVYVHTDRKSYWPGENLYFKAYLGYQNPLLADELSRVLHVELVDTAGYSWLHQVHPIDHGVSLGSIALPKDVSESTNLFLRAYTAWSRNYPEGVFYQPLQIASHFRKSQSQPIQQISNGVSIFSDKPSYEGRESVKLSLMVLDEQGKPINANLSVAILDLNQASYIPDWQNISDRLEQNPEKNLSSVEPKFDIEKGIILEGKLMDSGGTPKSGRVKAFINGYEDIREFRTDAEGRFVMPQSTFTDDFEINLQATDREGNPIRDIQLSIKNYPDTLIPKEVVFPKIENREQTPSVDFGSQIPLDADEVLLSEALIEDKKVPSIGPMIYGNPDNVVETKNLFLNGTPIQFIYALAGKVPGMLIAGTPPSIRFRGGEPLVLVNGSPMNTPGNGGLGASSGQTAYTIISQIDIFSIERVEVIKRLVPQYGDLGRNGIISIILKNGMDMVSAREASLNNFTLFKLKGLQSSDDFPDAEKSRLENPTLSPFRPTLFWKDEVITSQNQMTTSFSFQTNDKPGPILVDIRGITEFGKPISGTFILNQHLLSEN</sequence>
<dbReference type="Gene3D" id="2.170.130.10">
    <property type="entry name" value="TonB-dependent receptor, plug domain"/>
    <property type="match status" value="1"/>
</dbReference>
<evidence type="ECO:0000259" key="2">
    <source>
        <dbReference type="Pfam" id="PF07715"/>
    </source>
</evidence>
<dbReference type="Pfam" id="PF13715">
    <property type="entry name" value="CarbopepD_reg_2"/>
    <property type="match status" value="1"/>
</dbReference>
<keyword evidence="4" id="KW-1185">Reference proteome</keyword>
<dbReference type="SUPFAM" id="SSF49452">
    <property type="entry name" value="Starch-binding domain-like"/>
    <property type="match status" value="1"/>
</dbReference>
<dbReference type="PATRIC" id="fig|1727163.4.peg.883"/>
<name>A0A142EKE9_9BACT</name>
<gene>
    <name evidence="3" type="ORF">AO498_04245</name>
</gene>
<evidence type="ECO:0000313" key="4">
    <source>
        <dbReference type="Proteomes" id="UP000073816"/>
    </source>
</evidence>
<dbReference type="EMBL" id="CP012836">
    <property type="protein sequence ID" value="AMQ55604.1"/>
    <property type="molecule type" value="Genomic_DNA"/>
</dbReference>
<feature type="domain" description="TonB-dependent receptor plug" evidence="2">
    <location>
        <begin position="681"/>
        <end position="749"/>
    </location>
</feature>
<dbReference type="STRING" id="1727163.AO498_04245"/>
<dbReference type="OrthoDB" id="1223654at2"/>
<feature type="signal peptide" evidence="1">
    <location>
        <begin position="1"/>
        <end position="19"/>
    </location>
</feature>